<accession>A0ACB9WBH4</accession>
<proteinExistence type="predicted"/>
<evidence type="ECO:0000313" key="1">
    <source>
        <dbReference type="EMBL" id="KAI4810323.1"/>
    </source>
</evidence>
<comment type="caution">
    <text evidence="1">The sequence shown here is derived from an EMBL/GenBank/DDBJ whole genome shotgun (WGS) entry which is preliminary data.</text>
</comment>
<feature type="non-terminal residue" evidence="1">
    <location>
        <position position="1"/>
    </location>
</feature>
<reference evidence="1" key="1">
    <citation type="submission" date="2022-05" db="EMBL/GenBank/DDBJ databases">
        <title>Chromosome-level genome of Chaenocephalus aceratus.</title>
        <authorList>
            <person name="Park H."/>
        </authorList>
    </citation>
    <scope>NUCLEOTIDE SEQUENCE</scope>
    <source>
        <strain evidence="1">KU_202001</strain>
    </source>
</reference>
<feature type="non-terminal residue" evidence="1">
    <location>
        <position position="57"/>
    </location>
</feature>
<organism evidence="1 2">
    <name type="scientific">Chaenocephalus aceratus</name>
    <name type="common">Blackfin icefish</name>
    <name type="synonym">Chaenichthys aceratus</name>
    <dbReference type="NCBI Taxonomy" id="36190"/>
    <lineage>
        <taxon>Eukaryota</taxon>
        <taxon>Metazoa</taxon>
        <taxon>Chordata</taxon>
        <taxon>Craniata</taxon>
        <taxon>Vertebrata</taxon>
        <taxon>Euteleostomi</taxon>
        <taxon>Actinopterygii</taxon>
        <taxon>Neopterygii</taxon>
        <taxon>Teleostei</taxon>
        <taxon>Neoteleostei</taxon>
        <taxon>Acanthomorphata</taxon>
        <taxon>Eupercaria</taxon>
        <taxon>Perciformes</taxon>
        <taxon>Notothenioidei</taxon>
        <taxon>Channichthyidae</taxon>
        <taxon>Chaenocephalus</taxon>
    </lineage>
</organism>
<keyword evidence="2" id="KW-1185">Reference proteome</keyword>
<gene>
    <name evidence="1" type="ORF">KUCAC02_019162</name>
</gene>
<protein>
    <submittedName>
        <fullName evidence="1">Uncharacterized protein</fullName>
    </submittedName>
</protein>
<dbReference type="EMBL" id="CM043801">
    <property type="protein sequence ID" value="KAI4810323.1"/>
    <property type="molecule type" value="Genomic_DNA"/>
</dbReference>
<sequence length="57" mass="6160">SYVASVRTTIGTPRVLNFPVVIKKKKATIASCRLLFGETGDLRALPSARVIAAHMHP</sequence>
<name>A0ACB9WBH4_CHAAC</name>
<evidence type="ECO:0000313" key="2">
    <source>
        <dbReference type="Proteomes" id="UP001057452"/>
    </source>
</evidence>
<dbReference type="Proteomes" id="UP001057452">
    <property type="component" value="Chromosome 17"/>
</dbReference>